<evidence type="ECO:0000313" key="5">
    <source>
        <dbReference type="EMBL" id="CAA2933941.1"/>
    </source>
</evidence>
<reference evidence="5 6" key="1">
    <citation type="submission" date="2019-12" db="EMBL/GenBank/DDBJ databases">
        <authorList>
            <person name="Alioto T."/>
            <person name="Alioto T."/>
            <person name="Gomez Garrido J."/>
        </authorList>
    </citation>
    <scope>NUCLEOTIDE SEQUENCE [LARGE SCALE GENOMIC DNA]</scope>
</reference>
<dbReference type="InterPro" id="IPR054478">
    <property type="entry name" value="LTN1_UBC"/>
</dbReference>
<dbReference type="EC" id="2.3.2.27" evidence="1"/>
<keyword evidence="1" id="KW-0863">Zinc-finger</keyword>
<comment type="subunit">
    <text evidence="1">Component of the ribosome quality control complex (RQC).</text>
</comment>
<dbReference type="EMBL" id="CACTIH010000009">
    <property type="protein sequence ID" value="CAA2933941.1"/>
    <property type="molecule type" value="Genomic_DNA"/>
</dbReference>
<keyword evidence="2" id="KW-0812">Transmembrane</keyword>
<comment type="pathway">
    <text evidence="1">Protein modification; protein ubiquitination.</text>
</comment>
<dbReference type="GO" id="GO:0043023">
    <property type="term" value="F:ribosomal large subunit binding"/>
    <property type="evidence" value="ECO:0007669"/>
    <property type="project" value="TreeGrafter"/>
</dbReference>
<gene>
    <name evidence="5" type="ORF">OLEA9_A042210</name>
</gene>
<dbReference type="InterPro" id="IPR054477">
    <property type="entry name" value="LTN1_E3_ligase_6th"/>
</dbReference>
<evidence type="ECO:0000256" key="2">
    <source>
        <dbReference type="SAM" id="Phobius"/>
    </source>
</evidence>
<feature type="domain" description="E3 ubiquitin-protein ligase listerin HEAT repeat region" evidence="3">
    <location>
        <begin position="3"/>
        <end position="128"/>
    </location>
</feature>
<keyword evidence="1" id="KW-0808">Transferase</keyword>
<keyword evidence="1" id="KW-0862">Zinc</keyword>
<dbReference type="Proteomes" id="UP000594638">
    <property type="component" value="Unassembled WGS sequence"/>
</dbReference>
<protein>
    <recommendedName>
        <fullName evidence="1">E3 ubiquitin-protein ligase listerin</fullName>
        <ecNumber evidence="1">2.3.2.27</ecNumber>
    </recommendedName>
    <alternativeName>
        <fullName evidence="1">RING-type E3 ubiquitin transferase listerin</fullName>
    </alternativeName>
</protein>
<dbReference type="Pfam" id="PF23009">
    <property type="entry name" value="UBC_like"/>
    <property type="match status" value="1"/>
</dbReference>
<dbReference type="GO" id="GO:0016874">
    <property type="term" value="F:ligase activity"/>
    <property type="evidence" value="ECO:0007669"/>
    <property type="project" value="UniProtKB-KW"/>
</dbReference>
<dbReference type="OrthoDB" id="897996at2759"/>
<proteinExistence type="inferred from homology"/>
<keyword evidence="2" id="KW-1133">Transmembrane helix</keyword>
<comment type="function">
    <text evidence="1">E3 ubiquitin-protein ligase. Component of the ribosome quality control complex (RQC), a ribosome-associated complex that mediates ubiquitination and extraction of incompletely synthesized nascent chains for proteasomal degradation.</text>
</comment>
<keyword evidence="1" id="KW-0479">Metal-binding</keyword>
<dbReference type="GO" id="GO:1990116">
    <property type="term" value="P:ribosome-associated ubiquitin-dependent protein catabolic process"/>
    <property type="evidence" value="ECO:0007669"/>
    <property type="project" value="UniProtKB-UniRule"/>
</dbReference>
<dbReference type="GO" id="GO:0005829">
    <property type="term" value="C:cytosol"/>
    <property type="evidence" value="ECO:0007669"/>
    <property type="project" value="UniProtKB-UniRule"/>
</dbReference>
<sequence length="202" mass="22862">MVQYVQDSANSVILDYLLQHIQLELYVVPGSRRKDVELPTTVTEAATAATHAIRTRSVLFCRESLWPVSTEKMTSFAGGIFGLMLHILPAYVRGWFSDIRNRSISSFVESFTKAWCSPTLITNELSHIEKASCADENFSISVRKSANEVVATYSMDEMGIDLEIRLPPSYPLRPVDVDCTRSLVNSEFKRKWLLSMKLFVCN</sequence>
<dbReference type="GO" id="GO:0008270">
    <property type="term" value="F:zinc ion binding"/>
    <property type="evidence" value="ECO:0007669"/>
    <property type="project" value="UniProtKB-KW"/>
</dbReference>
<dbReference type="Gramene" id="OE9A042210T1">
    <property type="protein sequence ID" value="OE9A042210C1"/>
    <property type="gene ID" value="OE9A042210"/>
</dbReference>
<dbReference type="PANTHER" id="PTHR12389">
    <property type="entry name" value="ZINC FINGER PROTEIN 294"/>
    <property type="match status" value="1"/>
</dbReference>
<dbReference type="PANTHER" id="PTHR12389:SF0">
    <property type="entry name" value="E3 UBIQUITIN-PROTEIN LIGASE LISTERIN"/>
    <property type="match status" value="1"/>
</dbReference>
<name>A0A8S0P729_OLEEU</name>
<feature type="transmembrane region" description="Helical" evidence="2">
    <location>
        <begin position="73"/>
        <end position="92"/>
    </location>
</feature>
<dbReference type="AlphaFoldDB" id="A0A8S0P729"/>
<evidence type="ECO:0000313" key="6">
    <source>
        <dbReference type="Proteomes" id="UP000594638"/>
    </source>
</evidence>
<comment type="catalytic activity">
    <reaction evidence="1">
        <text>S-ubiquitinyl-[E2 ubiquitin-conjugating enzyme]-L-cysteine + [acceptor protein]-L-lysine = [E2 ubiquitin-conjugating enzyme]-L-cysteine + N(6)-ubiquitinyl-[acceptor protein]-L-lysine.</text>
        <dbReference type="EC" id="2.3.2.27"/>
    </reaction>
</comment>
<dbReference type="GO" id="GO:0061630">
    <property type="term" value="F:ubiquitin protein ligase activity"/>
    <property type="evidence" value="ECO:0007669"/>
    <property type="project" value="UniProtKB-UniRule"/>
</dbReference>
<keyword evidence="6" id="KW-1185">Reference proteome</keyword>
<dbReference type="InterPro" id="IPR039795">
    <property type="entry name" value="LTN1/Rkr1"/>
</dbReference>
<keyword evidence="1" id="KW-0833">Ubl conjugation pathway</keyword>
<feature type="domain" description="E3 ubiquitin-protein ligase listerin ubiquitin conjugating" evidence="4">
    <location>
        <begin position="139"/>
        <end position="200"/>
    </location>
</feature>
<comment type="caution">
    <text evidence="5">The sequence shown here is derived from an EMBL/GenBank/DDBJ whole genome shotgun (WGS) entry which is preliminary data.</text>
</comment>
<dbReference type="GO" id="GO:1990112">
    <property type="term" value="C:RQC complex"/>
    <property type="evidence" value="ECO:0007669"/>
    <property type="project" value="UniProtKB-UniRule"/>
</dbReference>
<keyword evidence="2" id="KW-0472">Membrane</keyword>
<evidence type="ECO:0000259" key="4">
    <source>
        <dbReference type="Pfam" id="PF23009"/>
    </source>
</evidence>
<dbReference type="Pfam" id="PF22999">
    <property type="entry name" value="LTN1_E3_ligase_6th"/>
    <property type="match status" value="1"/>
</dbReference>
<organism evidence="5 6">
    <name type="scientific">Olea europaea subsp. europaea</name>
    <dbReference type="NCBI Taxonomy" id="158383"/>
    <lineage>
        <taxon>Eukaryota</taxon>
        <taxon>Viridiplantae</taxon>
        <taxon>Streptophyta</taxon>
        <taxon>Embryophyta</taxon>
        <taxon>Tracheophyta</taxon>
        <taxon>Spermatophyta</taxon>
        <taxon>Magnoliopsida</taxon>
        <taxon>eudicotyledons</taxon>
        <taxon>Gunneridae</taxon>
        <taxon>Pentapetalae</taxon>
        <taxon>asterids</taxon>
        <taxon>lamiids</taxon>
        <taxon>Lamiales</taxon>
        <taxon>Oleaceae</taxon>
        <taxon>Oleeae</taxon>
        <taxon>Olea</taxon>
    </lineage>
</organism>
<keyword evidence="5" id="KW-0436">Ligase</keyword>
<comment type="similarity">
    <text evidence="1">Belongs to the LTN1 family.</text>
</comment>
<accession>A0A8S0P729</accession>
<evidence type="ECO:0000256" key="1">
    <source>
        <dbReference type="RuleBase" id="RU367090"/>
    </source>
</evidence>
<evidence type="ECO:0000259" key="3">
    <source>
        <dbReference type="Pfam" id="PF22999"/>
    </source>
</evidence>
<dbReference type="GO" id="GO:0072344">
    <property type="term" value="P:rescue of stalled ribosome"/>
    <property type="evidence" value="ECO:0007669"/>
    <property type="project" value="UniProtKB-UniRule"/>
</dbReference>